<sequence>MRFAVAAAAAGLAGVAAADHLANNATVSAADVYVTDVVTAYTTYCPEATKLTQGGQTYTVSEATTLVITNCPGGCTITKPYTGPAAASSTPVPVVTSSTSDVVVAPSVSAIPYPASNGTAPAASGSGAVAPSGTGAGASASSTVAPYTGGASKQYFSAGAGFLALFGFVAAL</sequence>
<gene>
    <name evidence="2" type="ORF">B0A50_02640</name>
</gene>
<feature type="chain" id="PRO_5020431657" description="Clock-controlled protein 6" evidence="1">
    <location>
        <begin position="19"/>
        <end position="172"/>
    </location>
</feature>
<organism evidence="2 3">
    <name type="scientific">Salinomyces thailandicus</name>
    <dbReference type="NCBI Taxonomy" id="706561"/>
    <lineage>
        <taxon>Eukaryota</taxon>
        <taxon>Fungi</taxon>
        <taxon>Dikarya</taxon>
        <taxon>Ascomycota</taxon>
        <taxon>Pezizomycotina</taxon>
        <taxon>Dothideomycetes</taxon>
        <taxon>Dothideomycetidae</taxon>
        <taxon>Mycosphaerellales</taxon>
        <taxon>Teratosphaeriaceae</taxon>
        <taxon>Salinomyces</taxon>
    </lineage>
</organism>
<protein>
    <recommendedName>
        <fullName evidence="4">Clock-controlled protein 6</fullName>
    </recommendedName>
</protein>
<dbReference type="EMBL" id="NAJL01000011">
    <property type="protein sequence ID" value="TKA30413.1"/>
    <property type="molecule type" value="Genomic_DNA"/>
</dbReference>
<dbReference type="PANTHER" id="PTHR35523:SF1">
    <property type="entry name" value="CELL WALL PROTEIN SED1"/>
    <property type="match status" value="1"/>
</dbReference>
<evidence type="ECO:0000256" key="1">
    <source>
        <dbReference type="SAM" id="SignalP"/>
    </source>
</evidence>
<evidence type="ECO:0008006" key="4">
    <source>
        <dbReference type="Google" id="ProtNLM"/>
    </source>
</evidence>
<accession>A0A4U0U5J5</accession>
<proteinExistence type="predicted"/>
<dbReference type="GO" id="GO:0005199">
    <property type="term" value="F:structural constituent of cell wall"/>
    <property type="evidence" value="ECO:0007669"/>
    <property type="project" value="InterPro"/>
</dbReference>
<dbReference type="Proteomes" id="UP000308549">
    <property type="component" value="Unassembled WGS sequence"/>
</dbReference>
<comment type="caution">
    <text evidence="2">The sequence shown here is derived from an EMBL/GenBank/DDBJ whole genome shotgun (WGS) entry which is preliminary data.</text>
</comment>
<feature type="signal peptide" evidence="1">
    <location>
        <begin position="1"/>
        <end position="18"/>
    </location>
</feature>
<keyword evidence="1" id="KW-0732">Signal</keyword>
<reference evidence="2 3" key="1">
    <citation type="submission" date="2017-03" db="EMBL/GenBank/DDBJ databases">
        <title>Genomes of endolithic fungi from Antarctica.</title>
        <authorList>
            <person name="Coleine C."/>
            <person name="Masonjones S."/>
            <person name="Stajich J.E."/>
        </authorList>
    </citation>
    <scope>NUCLEOTIDE SEQUENCE [LARGE SCALE GENOMIC DNA]</scope>
    <source>
        <strain evidence="2 3">CCFEE 6315</strain>
    </source>
</reference>
<evidence type="ECO:0000313" key="3">
    <source>
        <dbReference type="Proteomes" id="UP000308549"/>
    </source>
</evidence>
<dbReference type="PANTHER" id="PTHR35523">
    <property type="entry name" value="CELL WALL PROTEIN SED1"/>
    <property type="match status" value="1"/>
</dbReference>
<dbReference type="GO" id="GO:0031505">
    <property type="term" value="P:fungal-type cell wall organization"/>
    <property type="evidence" value="ECO:0007669"/>
    <property type="project" value="InterPro"/>
</dbReference>
<dbReference type="AlphaFoldDB" id="A0A4U0U5J5"/>
<name>A0A4U0U5J5_9PEZI</name>
<dbReference type="InterPro" id="IPR038843">
    <property type="entry name" value="Sed1/Spi1"/>
</dbReference>
<evidence type="ECO:0000313" key="2">
    <source>
        <dbReference type="EMBL" id="TKA30413.1"/>
    </source>
</evidence>
<dbReference type="GO" id="GO:0009277">
    <property type="term" value="C:fungal-type cell wall"/>
    <property type="evidence" value="ECO:0007669"/>
    <property type="project" value="TreeGrafter"/>
</dbReference>
<dbReference type="OrthoDB" id="4094614at2759"/>
<keyword evidence="3" id="KW-1185">Reference proteome</keyword>